<dbReference type="GO" id="GO:0008270">
    <property type="term" value="F:zinc ion binding"/>
    <property type="evidence" value="ECO:0007669"/>
    <property type="project" value="TreeGrafter"/>
</dbReference>
<evidence type="ECO:0000256" key="1">
    <source>
        <dbReference type="ARBA" id="ARBA00000001"/>
    </source>
</evidence>
<organism evidence="14 15">
    <name type="scientific">Candidula unifasciata</name>
    <dbReference type="NCBI Taxonomy" id="100452"/>
    <lineage>
        <taxon>Eukaryota</taxon>
        <taxon>Metazoa</taxon>
        <taxon>Spiralia</taxon>
        <taxon>Lophotrochozoa</taxon>
        <taxon>Mollusca</taxon>
        <taxon>Gastropoda</taxon>
        <taxon>Heterobranchia</taxon>
        <taxon>Euthyneura</taxon>
        <taxon>Panpulmonata</taxon>
        <taxon>Eupulmonata</taxon>
        <taxon>Stylommatophora</taxon>
        <taxon>Helicina</taxon>
        <taxon>Helicoidea</taxon>
        <taxon>Geomitridae</taxon>
        <taxon>Candidula</taxon>
    </lineage>
</organism>
<dbReference type="SUPFAM" id="SSF53187">
    <property type="entry name" value="Zn-dependent exopeptidases"/>
    <property type="match status" value="1"/>
</dbReference>
<keyword evidence="15" id="KW-1185">Reference proteome</keyword>
<feature type="domain" description="Peptidase M28" evidence="13">
    <location>
        <begin position="124"/>
        <end position="348"/>
    </location>
</feature>
<comment type="similarity">
    <text evidence="3">Belongs to the glutaminyl-peptide cyclotransferase family.</text>
</comment>
<keyword evidence="9" id="KW-0862">Zinc</keyword>
<keyword evidence="6" id="KW-0964">Secreted</keyword>
<dbReference type="PANTHER" id="PTHR12283">
    <property type="entry name" value="GLUTAMINYL-PEPTIDE CYCLOTRANSFERASE"/>
    <property type="match status" value="1"/>
</dbReference>
<evidence type="ECO:0000256" key="3">
    <source>
        <dbReference type="ARBA" id="ARBA00006014"/>
    </source>
</evidence>
<dbReference type="InterPro" id="IPR040234">
    <property type="entry name" value="QC/QCL"/>
</dbReference>
<evidence type="ECO:0000313" key="14">
    <source>
        <dbReference type="EMBL" id="CAG5136438.1"/>
    </source>
</evidence>
<keyword evidence="8" id="KW-0479">Metal-binding</keyword>
<comment type="catalytic activity">
    <reaction evidence="1">
        <text>N-terminal L-glutaminyl-[peptide] = N-terminal 5-oxo-L-prolyl-[peptide] + NH4(+)</text>
        <dbReference type="Rhea" id="RHEA:23652"/>
        <dbReference type="Rhea" id="RHEA-COMP:11736"/>
        <dbReference type="Rhea" id="RHEA-COMP:11846"/>
        <dbReference type="ChEBI" id="CHEBI:28938"/>
        <dbReference type="ChEBI" id="CHEBI:64722"/>
        <dbReference type="ChEBI" id="CHEBI:87215"/>
        <dbReference type="EC" id="2.3.2.5"/>
    </reaction>
</comment>
<evidence type="ECO:0000256" key="2">
    <source>
        <dbReference type="ARBA" id="ARBA00004613"/>
    </source>
</evidence>
<dbReference type="Gene3D" id="3.40.630.10">
    <property type="entry name" value="Zn peptidases"/>
    <property type="match status" value="1"/>
</dbReference>
<gene>
    <name evidence="14" type="ORF">CUNI_LOCUS21996</name>
</gene>
<proteinExistence type="inferred from homology"/>
<dbReference type="EC" id="2.3.2.5" evidence="4"/>
<dbReference type="EMBL" id="CAJHNH020008532">
    <property type="protein sequence ID" value="CAG5136438.1"/>
    <property type="molecule type" value="Genomic_DNA"/>
</dbReference>
<keyword evidence="7" id="KW-0808">Transferase</keyword>
<dbReference type="AlphaFoldDB" id="A0A8S4A839"/>
<dbReference type="Pfam" id="PF04389">
    <property type="entry name" value="Peptidase_M28"/>
    <property type="match status" value="1"/>
</dbReference>
<dbReference type="PANTHER" id="PTHR12283:SF6">
    <property type="entry name" value="GLUTAMINYL-PEPTIDE CYCLOTRANSFERASE-RELATED"/>
    <property type="match status" value="1"/>
</dbReference>
<sequence length="356" mass="40145">MDVSRRMAAHVQVVAAAMLFLLLWKVAAVASVSIMQSFSNTNGQDDCMARFPRAALDDLLTDGSSQQNIFEHLLPNILIERVPGTAGNTLVREFIQHELRKLGWLVEEDTFRSLTPFGGVTFSNIIATLYPAATKRVVIACHYDSKYMPGRLRFLGASDSAVPCSIMMDTARYLSGLTMSGLDMQARDVTPQLIFFDGEEAFVQWTASDSLYGSRHLASLWEATPDANDPSAPNNLANINFFILMDLIGPSDTQFVNYYTNTSLYFHQLVSIEQCLQANNLMTRRHPRTIFNPHGRAQFVEDDHVPFVRRGVPVLHLISTPFPRVWHTVYDNLQHLDVGLIRDFSRIFRIFLLSVL</sequence>
<name>A0A8S4A839_9EUPU</name>
<dbReference type="OrthoDB" id="3907302at2759"/>
<dbReference type="GO" id="GO:0005576">
    <property type="term" value="C:extracellular region"/>
    <property type="evidence" value="ECO:0007669"/>
    <property type="project" value="UniProtKB-SubCell"/>
</dbReference>
<keyword evidence="12" id="KW-0732">Signal</keyword>
<evidence type="ECO:0000259" key="13">
    <source>
        <dbReference type="Pfam" id="PF04389"/>
    </source>
</evidence>
<evidence type="ECO:0000256" key="7">
    <source>
        <dbReference type="ARBA" id="ARBA00022679"/>
    </source>
</evidence>
<evidence type="ECO:0000256" key="9">
    <source>
        <dbReference type="ARBA" id="ARBA00022833"/>
    </source>
</evidence>
<evidence type="ECO:0000256" key="11">
    <source>
        <dbReference type="ARBA" id="ARBA00023315"/>
    </source>
</evidence>
<dbReference type="Proteomes" id="UP000678393">
    <property type="component" value="Unassembled WGS sequence"/>
</dbReference>
<reference evidence="14" key="1">
    <citation type="submission" date="2021-04" db="EMBL/GenBank/DDBJ databases">
        <authorList>
            <consortium name="Molecular Ecology Group"/>
        </authorList>
    </citation>
    <scope>NUCLEOTIDE SEQUENCE</scope>
</reference>
<keyword evidence="10" id="KW-1015">Disulfide bond</keyword>
<feature type="signal peptide" evidence="12">
    <location>
        <begin position="1"/>
        <end position="28"/>
    </location>
</feature>
<dbReference type="InterPro" id="IPR007484">
    <property type="entry name" value="Peptidase_M28"/>
</dbReference>
<evidence type="ECO:0000256" key="6">
    <source>
        <dbReference type="ARBA" id="ARBA00022525"/>
    </source>
</evidence>
<evidence type="ECO:0000256" key="8">
    <source>
        <dbReference type="ARBA" id="ARBA00022723"/>
    </source>
</evidence>
<dbReference type="GO" id="GO:0016603">
    <property type="term" value="F:glutaminyl-peptide cyclotransferase activity"/>
    <property type="evidence" value="ECO:0007669"/>
    <property type="project" value="UniProtKB-EC"/>
</dbReference>
<evidence type="ECO:0000256" key="5">
    <source>
        <dbReference type="ARBA" id="ARBA00016861"/>
    </source>
</evidence>
<dbReference type="InterPro" id="IPR037457">
    <property type="entry name" value="M28_QC"/>
</dbReference>
<comment type="subcellular location">
    <subcellularLocation>
        <location evidence="2">Secreted</location>
    </subcellularLocation>
</comment>
<evidence type="ECO:0000313" key="15">
    <source>
        <dbReference type="Proteomes" id="UP000678393"/>
    </source>
</evidence>
<evidence type="ECO:0000256" key="12">
    <source>
        <dbReference type="SAM" id="SignalP"/>
    </source>
</evidence>
<accession>A0A8S4A839</accession>
<dbReference type="FunFam" id="3.40.630.10:FF:000029">
    <property type="entry name" value="Glutaminyl-peptide cyclotransferase"/>
    <property type="match status" value="1"/>
</dbReference>
<feature type="chain" id="PRO_5035736529" description="Glutaminyl-peptide cyclotransferase" evidence="12">
    <location>
        <begin position="29"/>
        <end position="356"/>
    </location>
</feature>
<evidence type="ECO:0000256" key="10">
    <source>
        <dbReference type="ARBA" id="ARBA00023157"/>
    </source>
</evidence>
<dbReference type="CDD" id="cd03880">
    <property type="entry name" value="M28_QC_like"/>
    <property type="match status" value="1"/>
</dbReference>
<comment type="caution">
    <text evidence="14">The sequence shown here is derived from an EMBL/GenBank/DDBJ whole genome shotgun (WGS) entry which is preliminary data.</text>
</comment>
<keyword evidence="11" id="KW-0012">Acyltransferase</keyword>
<evidence type="ECO:0000256" key="4">
    <source>
        <dbReference type="ARBA" id="ARBA00012012"/>
    </source>
</evidence>
<protein>
    <recommendedName>
        <fullName evidence="5">Glutaminyl-peptide cyclotransferase</fullName>
        <ecNumber evidence="4">2.3.2.5</ecNumber>
    </recommendedName>
</protein>